<evidence type="ECO:0000313" key="2">
    <source>
        <dbReference type="Proteomes" id="UP000827768"/>
    </source>
</evidence>
<dbReference type="RefSeq" id="YP_010755224.1">
    <property type="nucleotide sequence ID" value="NC_073468.1"/>
</dbReference>
<sequence length="216" mass="25043">MTMSDVSEVNSALKMPPLNPLKVKGAEAALWMKIILADFKGEWDADDFITQYRSHEWDFDLKKAVEVEPHFLSFANCSDFFWWGSADAETITMGNMHLLREAVEELNPYYKAAYEQDRENGRLRQEELSDGYKAWEKSGNETPWSKTPEFKAINDKYPYIAMKYEYCLPLLFAAKSRKMRPQGAYYKSIPENIWHLFDACGPEREVGMGNPRKPGE</sequence>
<protein>
    <submittedName>
        <fullName evidence="1">Uncharacterized protein</fullName>
    </submittedName>
</protein>
<name>A0AAE8Y789_9CAUD</name>
<dbReference type="Proteomes" id="UP000827768">
    <property type="component" value="Segment"/>
</dbReference>
<evidence type="ECO:0000313" key="1">
    <source>
        <dbReference type="EMBL" id="UDL15984.1"/>
    </source>
</evidence>
<dbReference type="GeneID" id="80019875"/>
<proteinExistence type="predicted"/>
<dbReference type="EMBL" id="OK040790">
    <property type="protein sequence ID" value="UDL15984.1"/>
    <property type="molecule type" value="Genomic_DNA"/>
</dbReference>
<reference evidence="1" key="1">
    <citation type="submission" date="2021-09" db="EMBL/GenBank/DDBJ databases">
        <authorList>
            <person name="Andersen S.H."/>
            <person name="Beall E.A."/>
            <person name="Cappelle B."/>
            <person name="Falteisek K.J."/>
            <person name="Fenske B.A."/>
            <person name="Gansluckner N.W."/>
            <person name="Gilbertson S.M."/>
            <person name="Krings K.J."/>
            <person name="Mobeck M."/>
            <person name="Odeku J.O."/>
            <person name="Poncelet M.E."/>
            <person name="Rohr J.R."/>
            <person name="Rolands L."/>
            <person name="Whipple C.D."/>
            <person name="Whipple E.M."/>
            <person name="Spring A.M."/>
            <person name="Klyczek K."/>
            <person name="Garlena R.A."/>
            <person name="Russell D.A."/>
            <person name="Pope W.H."/>
            <person name="Jacobs-Sera D."/>
            <person name="Hatfull G.F."/>
        </authorList>
    </citation>
    <scope>NUCLEOTIDE SEQUENCE</scope>
</reference>
<accession>A0AAE8Y789</accession>
<organism evidence="1 2">
    <name type="scientific">Microbacterium phage Pumpernickel</name>
    <dbReference type="NCBI Taxonomy" id="2885983"/>
    <lineage>
        <taxon>Viruses</taxon>
        <taxon>Duplodnaviria</taxon>
        <taxon>Heunggongvirae</taxon>
        <taxon>Uroviricota</taxon>
        <taxon>Caudoviricetes</taxon>
        <taxon>Pumpernickelvirus</taxon>
        <taxon>Pumpernickelvirus pumpernickel</taxon>
    </lineage>
</organism>
<keyword evidence="2" id="KW-1185">Reference proteome</keyword>
<gene>
    <name evidence="1" type="primary">234</name>
    <name evidence="1" type="ORF">SEA_PUMPERNICKEL_234</name>
</gene>
<dbReference type="KEGG" id="vg:80019875"/>